<feature type="transmembrane region" description="Helical" evidence="9">
    <location>
        <begin position="15"/>
        <end position="35"/>
    </location>
</feature>
<dbReference type="InterPro" id="IPR011920">
    <property type="entry name" value="Lipid_A_LpxL_LpxP"/>
</dbReference>
<comment type="subcellular location">
    <subcellularLocation>
        <location evidence="9">Cell inner membrane</location>
        <topology evidence="9">Single-pass membrane protein</topology>
    </subcellularLocation>
</comment>
<comment type="pathway">
    <text evidence="9">Glycolipid biosynthesis; KDO(2)-lipid A biosynthesis; KDO(2)-lipid A from CMP-3-deoxy-D-manno-octulosonate and lipid IV(A): step 3/4.</text>
</comment>
<accession>A0ABW8Q165</accession>
<evidence type="ECO:0000256" key="7">
    <source>
        <dbReference type="ARBA" id="ARBA00023136"/>
    </source>
</evidence>
<evidence type="ECO:0000256" key="9">
    <source>
        <dbReference type="HAMAP-Rule" id="MF_01942"/>
    </source>
</evidence>
<keyword evidence="1 9" id="KW-1003">Cell membrane</keyword>
<keyword evidence="8 9" id="KW-0012">Acyltransferase</keyword>
<evidence type="ECO:0000256" key="5">
    <source>
        <dbReference type="ARBA" id="ARBA00022985"/>
    </source>
</evidence>
<dbReference type="HAMAP" id="MF_01942">
    <property type="entry name" value="Lipid_A_LpxL_LpxP"/>
    <property type="match status" value="1"/>
</dbReference>
<comment type="catalytic activity">
    <reaction evidence="9">
        <text>an alpha-Kdo-(2-&gt;4)-alpha-Kdo-(2-&gt;6)-lipid IVA + a fatty acyl-[ACP] = an alpha-Kdo-(2-&gt;4)-alpha-Kdo-(2-&gt;6)-(acyl)-lipid IVA + holo-[ACP]</text>
        <dbReference type="Rhea" id="RHEA:69396"/>
        <dbReference type="Rhea" id="RHEA-COMP:9685"/>
        <dbReference type="Rhea" id="RHEA-COMP:14125"/>
        <dbReference type="ChEBI" id="CHEBI:64479"/>
        <dbReference type="ChEBI" id="CHEBI:138651"/>
        <dbReference type="ChEBI" id="CHEBI:176429"/>
        <dbReference type="ChEBI" id="CHEBI:176430"/>
        <dbReference type="EC" id="2.3.1.241"/>
    </reaction>
</comment>
<evidence type="ECO:0000256" key="3">
    <source>
        <dbReference type="ARBA" id="ARBA00022679"/>
    </source>
</evidence>
<gene>
    <name evidence="9 10" type="primary">lpxL</name>
    <name evidence="10" type="ORF">V6U78_11105</name>
</gene>
<sequence>MAKRVYPTHTWHPRYWPTHAVILLLKLLAWLPWPLKISTGRMIGRLAYLFARQRRHYTEINIALCFPEKTPQQQRELVKESFISNGIGLVEVATCLVRDVSELKERVTFLGREHMDKALAQGKGVLVLGAHFSMLDLGGALHTLFYPGDAIYKPHKNPVMDAFIQQGRLKHYEQMVPQKDLKALVRRIRQGKAVWYSPDQDFGRKVSVFAPFFGVTAASVTMTARIAKMTGAPVLPLRMHRNPDQRSYTLEYLPPLENFPSDDALQDATRVNQVLEQMIRLHPEQYLWMHRRFKTQADPSLASPYKHRSSRL</sequence>
<keyword evidence="5 9" id="KW-0448">Lipopolysaccharide biosynthesis</keyword>
<evidence type="ECO:0000256" key="1">
    <source>
        <dbReference type="ARBA" id="ARBA00022475"/>
    </source>
</evidence>
<keyword evidence="4 9" id="KW-0812">Transmembrane</keyword>
<dbReference type="PIRSF" id="PIRSF026649">
    <property type="entry name" value="MsbB"/>
    <property type="match status" value="1"/>
</dbReference>
<dbReference type="RefSeq" id="WP_405340686.1">
    <property type="nucleotide sequence ID" value="NZ_JBANFI010000007.1"/>
</dbReference>
<keyword evidence="2 9" id="KW-0997">Cell inner membrane</keyword>
<dbReference type="EMBL" id="JBANFI010000007">
    <property type="protein sequence ID" value="MFK7161583.1"/>
    <property type="molecule type" value="Genomic_DNA"/>
</dbReference>
<keyword evidence="6 9" id="KW-1133">Transmembrane helix</keyword>
<name>A0ABW8Q165_9GAMM</name>
<evidence type="ECO:0000256" key="6">
    <source>
        <dbReference type="ARBA" id="ARBA00022989"/>
    </source>
</evidence>
<dbReference type="InterPro" id="IPR004960">
    <property type="entry name" value="LipA_acyltrans"/>
</dbReference>
<dbReference type="PANTHER" id="PTHR30606:SF9">
    <property type="entry name" value="LIPID A BIOSYNTHESIS LAUROYLTRANSFERASE"/>
    <property type="match status" value="1"/>
</dbReference>
<evidence type="ECO:0000256" key="2">
    <source>
        <dbReference type="ARBA" id="ARBA00022519"/>
    </source>
</evidence>
<reference evidence="10 11" key="1">
    <citation type="submission" date="2024-02" db="EMBL/GenBank/DDBJ databases">
        <title>Marinospirillum sp. MEB 164 isolated from Lonar lake sediment.</title>
        <authorList>
            <person name="Joshi A."/>
            <person name="Thite S."/>
        </authorList>
    </citation>
    <scope>NUCLEOTIDE SEQUENCE [LARGE SCALE GENOMIC DNA]</scope>
    <source>
        <strain evidence="10 11">MEB164</strain>
    </source>
</reference>
<dbReference type="GO" id="GO:0016746">
    <property type="term" value="F:acyltransferase activity"/>
    <property type="evidence" value="ECO:0007669"/>
    <property type="project" value="UniProtKB-KW"/>
</dbReference>
<evidence type="ECO:0000313" key="11">
    <source>
        <dbReference type="Proteomes" id="UP001621714"/>
    </source>
</evidence>
<keyword evidence="3 9" id="KW-0808">Transferase</keyword>
<dbReference type="Proteomes" id="UP001621714">
    <property type="component" value="Unassembled WGS sequence"/>
</dbReference>
<feature type="short sequence motif" description="HXXXXD motif" evidence="9">
    <location>
        <begin position="131"/>
        <end position="136"/>
    </location>
</feature>
<dbReference type="NCBIfam" id="TIGR02207">
    <property type="entry name" value="lipid_A_htrB"/>
    <property type="match status" value="1"/>
</dbReference>
<protein>
    <recommendedName>
        <fullName evidence="9">Lipid A biosynthesis acyltransferase</fullName>
        <ecNumber evidence="9">2.3.1.241</ecNumber>
    </recommendedName>
    <alternativeName>
        <fullName evidence="9">Kdo(2)-lipid IV(A) acyltransferase</fullName>
    </alternativeName>
</protein>
<evidence type="ECO:0000256" key="4">
    <source>
        <dbReference type="ARBA" id="ARBA00022692"/>
    </source>
</evidence>
<comment type="caution">
    <text evidence="10">The sequence shown here is derived from an EMBL/GenBank/DDBJ whole genome shotgun (WGS) entry which is preliminary data.</text>
</comment>
<keyword evidence="11" id="KW-1185">Reference proteome</keyword>
<comment type="similarity">
    <text evidence="9">Belongs to the LpxL/LpxM/LpxP family.</text>
</comment>
<dbReference type="CDD" id="cd07984">
    <property type="entry name" value="LPLAT_LABLAT-like"/>
    <property type="match status" value="1"/>
</dbReference>
<dbReference type="Pfam" id="PF03279">
    <property type="entry name" value="Lip_A_acyltrans"/>
    <property type="match status" value="1"/>
</dbReference>
<dbReference type="PANTHER" id="PTHR30606">
    <property type="entry name" value="LIPID A BIOSYNTHESIS LAUROYL ACYLTRANSFERASE"/>
    <property type="match status" value="1"/>
</dbReference>
<organism evidence="10 11">
    <name type="scientific">Marinospirillum alkalitolerans</name>
    <dbReference type="NCBI Taxonomy" id="3123374"/>
    <lineage>
        <taxon>Bacteria</taxon>
        <taxon>Pseudomonadati</taxon>
        <taxon>Pseudomonadota</taxon>
        <taxon>Gammaproteobacteria</taxon>
        <taxon>Oceanospirillales</taxon>
        <taxon>Oceanospirillaceae</taxon>
        <taxon>Marinospirillum</taxon>
    </lineage>
</organism>
<dbReference type="EC" id="2.3.1.241" evidence="9"/>
<comment type="pathway">
    <text evidence="9">Bacterial outer membrane biogenesis; lipopolysaccharide biosynthesis.</text>
</comment>
<keyword evidence="7 9" id="KW-0472">Membrane</keyword>
<proteinExistence type="inferred from homology"/>
<evidence type="ECO:0000313" key="10">
    <source>
        <dbReference type="EMBL" id="MFK7161583.1"/>
    </source>
</evidence>
<evidence type="ECO:0000256" key="8">
    <source>
        <dbReference type="ARBA" id="ARBA00023315"/>
    </source>
</evidence>
<comment type="function">
    <text evidence="9">Catalyzes the transfer of an acyl chain from an acyl-[acyl-carrier-protein] (ACP) to a Kdo(2)-lipid IV(A) to form a Kdo(2)-(acyl)-lipid IV(A).</text>
</comment>